<feature type="region of interest" description="Disordered" evidence="1">
    <location>
        <begin position="357"/>
        <end position="397"/>
    </location>
</feature>
<dbReference type="Proteomes" id="UP000565441">
    <property type="component" value="Unassembled WGS sequence"/>
</dbReference>
<feature type="compositionally biased region" description="Low complexity" evidence="1">
    <location>
        <begin position="103"/>
        <end position="115"/>
    </location>
</feature>
<evidence type="ECO:0000313" key="3">
    <source>
        <dbReference type="Proteomes" id="UP000565441"/>
    </source>
</evidence>
<feature type="region of interest" description="Disordered" evidence="1">
    <location>
        <begin position="40"/>
        <end position="120"/>
    </location>
</feature>
<reference evidence="2 3" key="1">
    <citation type="journal article" date="2020" name="ISME J.">
        <title>Uncovering the hidden diversity of litter-decomposition mechanisms in mushroom-forming fungi.</title>
        <authorList>
            <person name="Floudas D."/>
            <person name="Bentzer J."/>
            <person name="Ahren D."/>
            <person name="Johansson T."/>
            <person name="Persson P."/>
            <person name="Tunlid A."/>
        </authorList>
    </citation>
    <scope>NUCLEOTIDE SEQUENCE [LARGE SCALE GENOMIC DNA]</scope>
    <source>
        <strain evidence="2 3">CBS 661.87</strain>
    </source>
</reference>
<evidence type="ECO:0000313" key="2">
    <source>
        <dbReference type="EMBL" id="KAF5379782.1"/>
    </source>
</evidence>
<dbReference type="OrthoDB" id="3260134at2759"/>
<name>A0A8H5HAK9_9AGAR</name>
<proteinExistence type="predicted"/>
<comment type="caution">
    <text evidence="2">The sequence shown here is derived from an EMBL/GenBank/DDBJ whole genome shotgun (WGS) entry which is preliminary data.</text>
</comment>
<feature type="compositionally biased region" description="Low complexity" evidence="1">
    <location>
        <begin position="387"/>
        <end position="397"/>
    </location>
</feature>
<evidence type="ECO:0000256" key="1">
    <source>
        <dbReference type="SAM" id="MobiDB-lite"/>
    </source>
</evidence>
<keyword evidence="3" id="KW-1185">Reference proteome</keyword>
<feature type="region of interest" description="Disordered" evidence="1">
    <location>
        <begin position="150"/>
        <end position="175"/>
    </location>
</feature>
<gene>
    <name evidence="2" type="ORF">D9615_005705</name>
</gene>
<organism evidence="2 3">
    <name type="scientific">Tricholomella constricta</name>
    <dbReference type="NCBI Taxonomy" id="117010"/>
    <lineage>
        <taxon>Eukaryota</taxon>
        <taxon>Fungi</taxon>
        <taxon>Dikarya</taxon>
        <taxon>Basidiomycota</taxon>
        <taxon>Agaricomycotina</taxon>
        <taxon>Agaricomycetes</taxon>
        <taxon>Agaricomycetidae</taxon>
        <taxon>Agaricales</taxon>
        <taxon>Tricholomatineae</taxon>
        <taxon>Lyophyllaceae</taxon>
        <taxon>Tricholomella</taxon>
    </lineage>
</organism>
<dbReference type="EMBL" id="JAACJP010000015">
    <property type="protein sequence ID" value="KAF5379782.1"/>
    <property type="molecule type" value="Genomic_DNA"/>
</dbReference>
<protein>
    <submittedName>
        <fullName evidence="2">Uncharacterized protein</fullName>
    </submittedName>
</protein>
<sequence>MTGANYMGGKRNVAKARSKDSTGRIQKGFFGRRRLDMLSKGLASRTHDPCTISPARKGKTEPGVSAITLAHARGGIEVERSPMHSYIPSPTRVPSTPRKRSDSASGKQSSSGSSRHSSRVLEALDTEPLFRRATLNRILTLPDLACLAGRPSRQSKRPASPIYGDGTFATPDHKKQKSMYHDSDHFEDNRRPTRSKNHGFLSTGVSPLDFPSEMNFGSPQVDAYTQQRNHGYSDLLTGLEGCTPSPARLTSSIMNDSEAWTTLSPLTSPFASSFQAPILLQTRQSQAISSLPPSSDQASSCHYLPDVRERSPDVPGESTRNYDVSLLTTPPRSSRFASDNLYEHKDPWHTIGVILGLSPMSSHSEGPSGPDSPDKQSRPRTPNFAPNSGNSSSLLNRSMNSNVKFDALSCSAAAAAQSEAPSLSGGFQDVQSPFRILLESRRKQSLPSTQVNAPSSNILLNLTEDYDSDARPASSNLRLSGSAVRHFRTPSWENLEVEDAQSPFGLLVSKNAAALTQEWLRSDDLIDYEDFDMLPSSPLSGKSRNLYSVPSLKSLVQVMNEYNDEAMFIRDLPATVPSAYEASMEHTRHGVGDEAALMTEGLPPRFNSPRTSPTTVAKDANSTLRNLMPPPTVPSKIASLMLEEVDGVFQGPRLFSEDGDGSEEE</sequence>
<feature type="compositionally biased region" description="Polar residues" evidence="1">
    <location>
        <begin position="318"/>
        <end position="335"/>
    </location>
</feature>
<dbReference type="AlphaFoldDB" id="A0A8H5HAK9"/>
<accession>A0A8H5HAK9</accession>
<feature type="region of interest" description="Disordered" evidence="1">
    <location>
        <begin position="1"/>
        <end position="28"/>
    </location>
</feature>
<feature type="region of interest" description="Disordered" evidence="1">
    <location>
        <begin position="306"/>
        <end position="335"/>
    </location>
</feature>